<dbReference type="AlphaFoldDB" id="A0AAJ2BV42"/>
<evidence type="ECO:0000313" key="1">
    <source>
        <dbReference type="EMBL" id="MDR6766498.1"/>
    </source>
</evidence>
<keyword evidence="3" id="KW-1185">Reference proteome</keyword>
<evidence type="ECO:0000313" key="3">
    <source>
        <dbReference type="Proteomes" id="UP001249076"/>
    </source>
</evidence>
<organism evidence="1 4">
    <name type="scientific">Acidovorax delafieldii</name>
    <name type="common">Pseudomonas delafieldii</name>
    <dbReference type="NCBI Taxonomy" id="47920"/>
    <lineage>
        <taxon>Bacteria</taxon>
        <taxon>Pseudomonadati</taxon>
        <taxon>Pseudomonadota</taxon>
        <taxon>Betaproteobacteria</taxon>
        <taxon>Burkholderiales</taxon>
        <taxon>Comamonadaceae</taxon>
        <taxon>Acidovorax</taxon>
    </lineage>
</organism>
<reference evidence="1 3" key="1">
    <citation type="submission" date="2023-07" db="EMBL/GenBank/DDBJ databases">
        <title>Sorghum-associated microbial communities from plants grown in Nebraska, USA.</title>
        <authorList>
            <person name="Schachtman D."/>
        </authorList>
    </citation>
    <scope>NUCLEOTIDE SEQUENCE</scope>
    <source>
        <strain evidence="2 3">BE105</strain>
        <strain evidence="1">BE69</strain>
    </source>
</reference>
<gene>
    <name evidence="1" type="ORF">J2W88_001763</name>
    <name evidence="2" type="ORF">J2W93_001392</name>
</gene>
<sequence length="238" mass="26640">MRVCEVIDEGECWSPDSQDPWPDPGTEDVIACGAWIASDRCAPDAKTLAECLQRLERWVDWIPIGWQSLYLDMRCALVALGSHQKRAVWIHEPLVVNGGLVFDVDGRDRAVCGIVRKAWARSRSTCMGCGCTGKRRRINRHVKTLCARCYALDALSRDLDKVLQEPWDGDRVGLSPAWPRDLSPLIKVLIKEGARLGALKVESLVAGDAIPHAVLAWLWDVWGHVQRPLAVDESRTIR</sequence>
<dbReference type="EMBL" id="JAVDTL010000002">
    <property type="protein sequence ID" value="MDR6766498.1"/>
    <property type="molecule type" value="Genomic_DNA"/>
</dbReference>
<proteinExistence type="predicted"/>
<name>A0AAJ2BV42_ACIDE</name>
<accession>A0AAJ2BV42</accession>
<comment type="caution">
    <text evidence="1">The sequence shown here is derived from an EMBL/GenBank/DDBJ whole genome shotgun (WGS) entry which is preliminary data.</text>
</comment>
<evidence type="ECO:0000313" key="2">
    <source>
        <dbReference type="EMBL" id="MDR6836564.1"/>
    </source>
</evidence>
<protein>
    <submittedName>
        <fullName evidence="1">Uncharacterized protein</fullName>
    </submittedName>
</protein>
<evidence type="ECO:0000313" key="4">
    <source>
        <dbReference type="Proteomes" id="UP001253458"/>
    </source>
</evidence>
<dbReference type="EMBL" id="JAVDTS010000002">
    <property type="protein sequence ID" value="MDR6836564.1"/>
    <property type="molecule type" value="Genomic_DNA"/>
</dbReference>
<dbReference type="Proteomes" id="UP001249076">
    <property type="component" value="Unassembled WGS sequence"/>
</dbReference>
<dbReference type="Proteomes" id="UP001253458">
    <property type="component" value="Unassembled WGS sequence"/>
</dbReference>